<keyword evidence="2" id="KW-1185">Reference proteome</keyword>
<organism evidence="1 2">
    <name type="scientific">Aquiflexum gelatinilyticum</name>
    <dbReference type="NCBI Taxonomy" id="2961943"/>
    <lineage>
        <taxon>Bacteria</taxon>
        <taxon>Pseudomonadati</taxon>
        <taxon>Bacteroidota</taxon>
        <taxon>Cytophagia</taxon>
        <taxon>Cytophagales</taxon>
        <taxon>Cyclobacteriaceae</taxon>
        <taxon>Aquiflexum</taxon>
    </lineage>
</organism>
<evidence type="ECO:0000313" key="2">
    <source>
        <dbReference type="Proteomes" id="UP001142175"/>
    </source>
</evidence>
<accession>A0A9X2T3F6</accession>
<dbReference type="PROSITE" id="PS51257">
    <property type="entry name" value="PROKAR_LIPOPROTEIN"/>
    <property type="match status" value="1"/>
</dbReference>
<evidence type="ECO:0008006" key="3">
    <source>
        <dbReference type="Google" id="ProtNLM"/>
    </source>
</evidence>
<evidence type="ECO:0000313" key="1">
    <source>
        <dbReference type="EMBL" id="MCR9016295.1"/>
    </source>
</evidence>
<protein>
    <recommendedName>
        <fullName evidence="3">IPT/TIG domain-containing protein</fullName>
    </recommendedName>
</protein>
<comment type="caution">
    <text evidence="1">The sequence shown here is derived from an EMBL/GenBank/DDBJ whole genome shotgun (WGS) entry which is preliminary data.</text>
</comment>
<gene>
    <name evidence="1" type="ORF">NU887_14715</name>
</gene>
<sequence length="312" mass="35925">MKNRYFLFFLFPLSCLFIACEKEEPRVSIGPKILITNVDASSNLFVEFSAQFIDFGIQPILEYGFFYSDSDDLDFENADWVSKKGKPGKEFKLKATHSMLYGKQYNVVAFAMTADTVVFSPFVAFVSRGTVGFILDRIVGPSEIYFGDTLTFFGRNISKNPANFFISADGSTESKLTILDIKEDYFRAILPSMFSTYYIKENGFIRFSFDISGKNIQTEWPAKFREPIFNLIENQKVSIEGEVTILGDYLDSDIKMVRFADEPYFDVEVVAWEKTKIVFKAKRSKPNLYESISINVRRKKYDLENVYSYLVP</sequence>
<dbReference type="EMBL" id="JANSUY010000013">
    <property type="protein sequence ID" value="MCR9016295.1"/>
    <property type="molecule type" value="Genomic_DNA"/>
</dbReference>
<proteinExistence type="predicted"/>
<dbReference type="AlphaFoldDB" id="A0A9X2T3F6"/>
<reference evidence="1" key="1">
    <citation type="submission" date="2022-08" db="EMBL/GenBank/DDBJ databases">
        <authorList>
            <person name="Zhang D."/>
        </authorList>
    </citation>
    <scope>NUCLEOTIDE SEQUENCE</scope>
    <source>
        <strain evidence="1">XJ19-11</strain>
    </source>
</reference>
<name>A0A9X2T3F6_9BACT</name>
<dbReference type="Proteomes" id="UP001142175">
    <property type="component" value="Unassembled WGS sequence"/>
</dbReference>
<dbReference type="RefSeq" id="WP_258424143.1">
    <property type="nucleotide sequence ID" value="NZ_JANAEZ010000006.1"/>
</dbReference>